<proteinExistence type="predicted"/>
<keyword evidence="5" id="KW-1185">Reference proteome</keyword>
<evidence type="ECO:0000313" key="4">
    <source>
        <dbReference type="EMBL" id="AJY76440.1"/>
    </source>
</evidence>
<dbReference type="InterPro" id="IPR046342">
    <property type="entry name" value="CBS_dom_sf"/>
</dbReference>
<dbReference type="PATRIC" id="fig|1126833.4.peg.4407"/>
<organism evidence="4 5">
    <name type="scientific">Paenibacillus beijingensis</name>
    <dbReference type="NCBI Taxonomy" id="1126833"/>
    <lineage>
        <taxon>Bacteria</taxon>
        <taxon>Bacillati</taxon>
        <taxon>Bacillota</taxon>
        <taxon>Bacilli</taxon>
        <taxon>Bacillales</taxon>
        <taxon>Paenibacillaceae</taxon>
        <taxon>Paenibacillus</taxon>
    </lineage>
</organism>
<dbReference type="RefSeq" id="WP_045671867.1">
    <property type="nucleotide sequence ID" value="NZ_CP011058.1"/>
</dbReference>
<name>A0A0D5NMQ1_9BACL</name>
<dbReference type="KEGG" id="pbj:VN24_20030"/>
<dbReference type="SUPFAM" id="SSF54631">
    <property type="entry name" value="CBS-domain pair"/>
    <property type="match status" value="1"/>
</dbReference>
<dbReference type="PANTHER" id="PTHR43080:SF2">
    <property type="entry name" value="CBS DOMAIN-CONTAINING PROTEIN"/>
    <property type="match status" value="1"/>
</dbReference>
<evidence type="ECO:0000313" key="5">
    <source>
        <dbReference type="Proteomes" id="UP000032633"/>
    </source>
</evidence>
<sequence>MSIKIRQVMTTDCVTATKQDNIYELAVKMKQHDIGFIPIVEGKKLIGVVTDRDLVIRGYADKHSGSSAVSDVMSSDTRSISPEASVDEAAKMMASNQIRRLPVVENGELLGVVAIGDLAVRSKFEDEAGEALSVISEHDKRSTVGSGK</sequence>
<feature type="domain" description="CBS" evidence="3">
    <location>
        <begin position="9"/>
        <end position="67"/>
    </location>
</feature>
<evidence type="ECO:0000256" key="2">
    <source>
        <dbReference type="PROSITE-ProRule" id="PRU00703"/>
    </source>
</evidence>
<dbReference type="OrthoDB" id="9802114at2"/>
<reference evidence="4 5" key="1">
    <citation type="journal article" date="2015" name="J. Biotechnol.">
        <title>Complete genome sequence of Paenibacillus beijingensis 7188(T) (=DSM 24997(T)), a novel rhizobacterium from jujube garden soil.</title>
        <authorList>
            <person name="Kwak Y."/>
            <person name="Shin J.H."/>
        </authorList>
    </citation>
    <scope>NUCLEOTIDE SEQUENCE [LARGE SCALE GENOMIC DNA]</scope>
    <source>
        <strain evidence="4 5">DSM 24997</strain>
    </source>
</reference>
<dbReference type="PROSITE" id="PS51371">
    <property type="entry name" value="CBS"/>
    <property type="match status" value="2"/>
</dbReference>
<protein>
    <recommendedName>
        <fullName evidence="3">CBS domain-containing protein</fullName>
    </recommendedName>
</protein>
<dbReference type="HOGENOM" id="CLU_040681_12_0_9"/>
<dbReference type="InterPro" id="IPR051257">
    <property type="entry name" value="Diverse_CBS-Domain"/>
</dbReference>
<dbReference type="AlphaFoldDB" id="A0A0D5NMQ1"/>
<gene>
    <name evidence="4" type="ORF">VN24_20030</name>
</gene>
<dbReference type="SMART" id="SM00116">
    <property type="entry name" value="CBS"/>
    <property type="match status" value="2"/>
</dbReference>
<keyword evidence="1 2" id="KW-0129">CBS domain</keyword>
<reference evidence="5" key="2">
    <citation type="submission" date="2015-03" db="EMBL/GenBank/DDBJ databases">
        <title>Genome sequence of Paenibacillus beijingensis strain DSM 24997T.</title>
        <authorList>
            <person name="Kwak Y."/>
            <person name="Shin J.-H."/>
        </authorList>
    </citation>
    <scope>NUCLEOTIDE SEQUENCE [LARGE SCALE GENOMIC DNA]</scope>
    <source>
        <strain evidence="5">DSM 24997</strain>
    </source>
</reference>
<evidence type="ECO:0000256" key="1">
    <source>
        <dbReference type="ARBA" id="ARBA00023122"/>
    </source>
</evidence>
<dbReference type="Pfam" id="PF00571">
    <property type="entry name" value="CBS"/>
    <property type="match status" value="2"/>
</dbReference>
<accession>A0A0D5NMQ1</accession>
<dbReference type="PANTHER" id="PTHR43080">
    <property type="entry name" value="CBS DOMAIN-CONTAINING PROTEIN CBSX3, MITOCHONDRIAL"/>
    <property type="match status" value="1"/>
</dbReference>
<dbReference type="STRING" id="1126833.VN24_20030"/>
<dbReference type="Gene3D" id="3.10.580.10">
    <property type="entry name" value="CBS-domain"/>
    <property type="match status" value="1"/>
</dbReference>
<dbReference type="CDD" id="cd04622">
    <property type="entry name" value="CBS_pair_HRP1_like"/>
    <property type="match status" value="1"/>
</dbReference>
<dbReference type="Proteomes" id="UP000032633">
    <property type="component" value="Chromosome"/>
</dbReference>
<evidence type="ECO:0000259" key="3">
    <source>
        <dbReference type="PROSITE" id="PS51371"/>
    </source>
</evidence>
<dbReference type="EMBL" id="CP011058">
    <property type="protein sequence ID" value="AJY76440.1"/>
    <property type="molecule type" value="Genomic_DNA"/>
</dbReference>
<feature type="domain" description="CBS" evidence="3">
    <location>
        <begin position="73"/>
        <end position="128"/>
    </location>
</feature>
<dbReference type="InterPro" id="IPR000644">
    <property type="entry name" value="CBS_dom"/>
</dbReference>